<name>A0ABY2GA33_9FLAO</name>
<keyword evidence="1" id="KW-1133">Transmembrane helix</keyword>
<evidence type="ECO:0000313" key="3">
    <source>
        <dbReference type="Proteomes" id="UP000294930"/>
    </source>
</evidence>
<evidence type="ECO:0000313" key="2">
    <source>
        <dbReference type="EMBL" id="TDY14208.1"/>
    </source>
</evidence>
<evidence type="ECO:0000256" key="1">
    <source>
        <dbReference type="SAM" id="Phobius"/>
    </source>
</evidence>
<keyword evidence="3" id="KW-1185">Reference proteome</keyword>
<organism evidence="2 3">
    <name type="scientific">Meridianimaribacter flavus</name>
    <dbReference type="NCBI Taxonomy" id="571115"/>
    <lineage>
        <taxon>Bacteria</taxon>
        <taxon>Pseudomonadati</taxon>
        <taxon>Bacteroidota</taxon>
        <taxon>Flavobacteriia</taxon>
        <taxon>Flavobacteriales</taxon>
        <taxon>Flavobacteriaceae</taxon>
        <taxon>Meridianimaribacter</taxon>
    </lineage>
</organism>
<accession>A0ABY2GA33</accession>
<keyword evidence="1" id="KW-0812">Transmembrane</keyword>
<feature type="transmembrane region" description="Helical" evidence="1">
    <location>
        <begin position="69"/>
        <end position="91"/>
    </location>
</feature>
<keyword evidence="1" id="KW-0472">Membrane</keyword>
<dbReference type="RefSeq" id="WP_134198757.1">
    <property type="nucleotide sequence ID" value="NZ_SOQZ01000001.1"/>
</dbReference>
<sequence length="101" mass="11579">MIQKSILIGKQCALLSFIIGTFLFMIFFLEQSMLLLKTGIIYILVSFFINAFVLIHLIYLAIFNPKERIDLVLTCGILLLNIPIVIGYIYLLSISLFPTKY</sequence>
<feature type="transmembrane region" description="Helical" evidence="1">
    <location>
        <begin position="12"/>
        <end position="29"/>
    </location>
</feature>
<dbReference type="Proteomes" id="UP000294930">
    <property type="component" value="Unassembled WGS sequence"/>
</dbReference>
<comment type="caution">
    <text evidence="2">The sequence shown here is derived from an EMBL/GenBank/DDBJ whole genome shotgun (WGS) entry which is preliminary data.</text>
</comment>
<gene>
    <name evidence="2" type="ORF">A8975_0812</name>
</gene>
<feature type="transmembrane region" description="Helical" evidence="1">
    <location>
        <begin position="41"/>
        <end position="62"/>
    </location>
</feature>
<proteinExistence type="predicted"/>
<dbReference type="EMBL" id="SOQZ01000001">
    <property type="protein sequence ID" value="TDY14208.1"/>
    <property type="molecule type" value="Genomic_DNA"/>
</dbReference>
<reference evidence="2 3" key="1">
    <citation type="submission" date="2019-03" db="EMBL/GenBank/DDBJ databases">
        <title>Genomic Encyclopedia of Type Strains, Phase III (KMG-III): the genomes of soil and plant-associated and newly described type strains.</title>
        <authorList>
            <person name="Whitman W."/>
        </authorList>
    </citation>
    <scope>NUCLEOTIDE SEQUENCE [LARGE SCALE GENOMIC DNA]</scope>
    <source>
        <strain evidence="2 3">CGMCC 1.10957</strain>
    </source>
</reference>
<protein>
    <submittedName>
        <fullName evidence="2">Uncharacterized protein</fullName>
    </submittedName>
</protein>